<sequence length="148" mass="16723">MLLSLTGCFEPQTPAFDSIELRAPGLEVAIDGKGKGTFTRSNFHNRQFDRGKFSLSNERYDLLVERLEQFRRSDETVNESEAAALLERTCRGEDVTDQGGVTIHWRGSYGGQWYLADFGCEPKRYAERNRELRAVLASLPVPKVVPLP</sequence>
<evidence type="ECO:0000313" key="1">
    <source>
        <dbReference type="EMBL" id="MFL9842081.1"/>
    </source>
</evidence>
<dbReference type="EMBL" id="JBELQC010000002">
    <property type="protein sequence ID" value="MFL9842081.1"/>
    <property type="molecule type" value="Genomic_DNA"/>
</dbReference>
<dbReference type="Proteomes" id="UP001629244">
    <property type="component" value="Unassembled WGS sequence"/>
</dbReference>
<protein>
    <recommendedName>
        <fullName evidence="3">Lipoprotein</fullName>
    </recommendedName>
</protein>
<keyword evidence="2" id="KW-1185">Reference proteome</keyword>
<dbReference type="RefSeq" id="WP_408079390.1">
    <property type="nucleotide sequence ID" value="NZ_JBELQC010000002.1"/>
</dbReference>
<proteinExistence type="predicted"/>
<evidence type="ECO:0000313" key="2">
    <source>
        <dbReference type="Proteomes" id="UP001629244"/>
    </source>
</evidence>
<organism evidence="1 2">
    <name type="scientific">Sphingomonas plantiphila</name>
    <dbReference type="NCBI Taxonomy" id="3163295"/>
    <lineage>
        <taxon>Bacteria</taxon>
        <taxon>Pseudomonadati</taxon>
        <taxon>Pseudomonadota</taxon>
        <taxon>Alphaproteobacteria</taxon>
        <taxon>Sphingomonadales</taxon>
        <taxon>Sphingomonadaceae</taxon>
        <taxon>Sphingomonas</taxon>
    </lineage>
</organism>
<gene>
    <name evidence="1" type="ORF">ABS767_14005</name>
</gene>
<comment type="caution">
    <text evidence="1">The sequence shown here is derived from an EMBL/GenBank/DDBJ whole genome shotgun (WGS) entry which is preliminary data.</text>
</comment>
<evidence type="ECO:0008006" key="3">
    <source>
        <dbReference type="Google" id="ProtNLM"/>
    </source>
</evidence>
<name>A0ABW8YP57_9SPHN</name>
<reference evidence="1 2" key="1">
    <citation type="submission" date="2024-06" db="EMBL/GenBank/DDBJ databases">
        <authorList>
            <person name="Kaempfer P."/>
            <person name="Viver T."/>
        </authorList>
    </citation>
    <scope>NUCLEOTIDE SEQUENCE [LARGE SCALE GENOMIC DNA]</scope>
    <source>
        <strain evidence="1 2">ST-64</strain>
    </source>
</reference>
<accession>A0ABW8YP57</accession>